<dbReference type="EMBL" id="KZ613790">
    <property type="protein sequence ID" value="PMD60484.1"/>
    <property type="molecule type" value="Genomic_DNA"/>
</dbReference>
<protein>
    <submittedName>
        <fullName evidence="2">Uncharacterized protein</fullName>
    </submittedName>
</protein>
<feature type="compositionally biased region" description="Polar residues" evidence="1">
    <location>
        <begin position="24"/>
        <end position="44"/>
    </location>
</feature>
<accession>A0A2J6TBS5</accession>
<dbReference type="OrthoDB" id="3902588at2759"/>
<feature type="compositionally biased region" description="Basic and acidic residues" evidence="1">
    <location>
        <begin position="261"/>
        <end position="271"/>
    </location>
</feature>
<feature type="compositionally biased region" description="Basic and acidic residues" evidence="1">
    <location>
        <begin position="8"/>
        <end position="17"/>
    </location>
</feature>
<keyword evidence="3" id="KW-1185">Reference proteome</keyword>
<feature type="region of interest" description="Disordered" evidence="1">
    <location>
        <begin position="246"/>
        <end position="303"/>
    </location>
</feature>
<reference evidence="2 3" key="1">
    <citation type="submission" date="2016-04" db="EMBL/GenBank/DDBJ databases">
        <title>A degradative enzymes factory behind the ericoid mycorrhizal symbiosis.</title>
        <authorList>
            <consortium name="DOE Joint Genome Institute"/>
            <person name="Martino E."/>
            <person name="Morin E."/>
            <person name="Grelet G."/>
            <person name="Kuo A."/>
            <person name="Kohler A."/>
            <person name="Daghino S."/>
            <person name="Barry K."/>
            <person name="Choi C."/>
            <person name="Cichocki N."/>
            <person name="Clum A."/>
            <person name="Copeland A."/>
            <person name="Hainaut M."/>
            <person name="Haridas S."/>
            <person name="Labutti K."/>
            <person name="Lindquist E."/>
            <person name="Lipzen A."/>
            <person name="Khouja H.-R."/>
            <person name="Murat C."/>
            <person name="Ohm R."/>
            <person name="Olson A."/>
            <person name="Spatafora J."/>
            <person name="Veneault-Fourrey C."/>
            <person name="Henrissat B."/>
            <person name="Grigoriev I."/>
            <person name="Martin F."/>
            <person name="Perotto S."/>
        </authorList>
    </citation>
    <scope>NUCLEOTIDE SEQUENCE [LARGE SCALE GENOMIC DNA]</scope>
    <source>
        <strain evidence="2 3">E</strain>
    </source>
</reference>
<dbReference type="AlphaFoldDB" id="A0A2J6TBS5"/>
<evidence type="ECO:0000313" key="2">
    <source>
        <dbReference type="EMBL" id="PMD60484.1"/>
    </source>
</evidence>
<feature type="compositionally biased region" description="Basic and acidic residues" evidence="1">
    <location>
        <begin position="292"/>
        <end position="303"/>
    </location>
</feature>
<dbReference type="RefSeq" id="XP_024737388.1">
    <property type="nucleotide sequence ID" value="XM_024886810.1"/>
</dbReference>
<name>A0A2J6TBS5_9HELO</name>
<feature type="compositionally biased region" description="Polar residues" evidence="1">
    <location>
        <begin position="87"/>
        <end position="97"/>
    </location>
</feature>
<proteinExistence type="predicted"/>
<dbReference type="Proteomes" id="UP000235371">
    <property type="component" value="Unassembled WGS sequence"/>
</dbReference>
<dbReference type="InParanoid" id="A0A2J6TBS5"/>
<organism evidence="2 3">
    <name type="scientific">Hyaloscypha bicolor E</name>
    <dbReference type="NCBI Taxonomy" id="1095630"/>
    <lineage>
        <taxon>Eukaryota</taxon>
        <taxon>Fungi</taxon>
        <taxon>Dikarya</taxon>
        <taxon>Ascomycota</taxon>
        <taxon>Pezizomycotina</taxon>
        <taxon>Leotiomycetes</taxon>
        <taxon>Helotiales</taxon>
        <taxon>Hyaloscyphaceae</taxon>
        <taxon>Hyaloscypha</taxon>
        <taxon>Hyaloscypha bicolor</taxon>
    </lineage>
</organism>
<evidence type="ECO:0000313" key="3">
    <source>
        <dbReference type="Proteomes" id="UP000235371"/>
    </source>
</evidence>
<dbReference type="GeneID" id="36594887"/>
<evidence type="ECO:0000256" key="1">
    <source>
        <dbReference type="SAM" id="MobiDB-lite"/>
    </source>
</evidence>
<feature type="region of interest" description="Disordered" evidence="1">
    <location>
        <begin position="1"/>
        <end position="97"/>
    </location>
</feature>
<gene>
    <name evidence="2" type="ORF">K444DRAFT_663261</name>
</gene>
<sequence>MFEVSWADPERETVAERKSRKQQRSTCASRNGPTVPPSRSSTSGEMRPPVMNVFGPSRKEQSLAKRKQTNSSSTLRIDGPKALRKQPSFTASSVSSFHENPRISTTIIRTPDNEFFSDSYPSDYDPCRLSNQSEVSDSGTNSTWSLNAESICSSGKIVQQLSPTSFVTQSTEITVSPRESIKDAEQVATMVHISASGIIHTHDSAGRRPSQATVLDFLSDNDDEIEAEEESSSMTEKAVETQAMISPVWQPIPWEPPEAWECSRENKEESTSSKPKGLGLPFRPAGPRRRSDRGTPIEKSFDE</sequence>